<keyword evidence="3" id="KW-0012">Acyltransferase</keyword>
<dbReference type="RefSeq" id="WP_138069979.1">
    <property type="nucleotide sequence ID" value="NZ_FZML01000019.1"/>
</dbReference>
<dbReference type="GO" id="GO:0016747">
    <property type="term" value="F:acyltransferase activity, transferring groups other than amino-acyl groups"/>
    <property type="evidence" value="ECO:0007669"/>
    <property type="project" value="InterPro"/>
</dbReference>
<dbReference type="EMBL" id="UGJE01000002">
    <property type="protein sequence ID" value="STQ86717.1"/>
    <property type="molecule type" value="Genomic_DNA"/>
</dbReference>
<sequence length="560" mass="64560">MKIRILTESIKGLGLGHVARCYTLGLIFLEMGYEIDFFVRGNADFIEFLETQKNNISKDSNIKKDIMKNFYPLPIAWECLKHKELVKSDIYIIDSYEINDFSSFLSDAKILVLFDDDGRHLSLLKSYLKSKRGKAKLFLLNPNGLYQKQGLDEILKDHILTGLEYAMIRPCFHKALESMSKKEHQERRHITVCFGGEDSQDMSNRIFNILEKLNSTHELDLSINIIIGANYKGKLLKSTHFKKPNSKNSNETYNIYQNIPQDFLATCLAKSEYSIVSGGGILFEAAMLAQNTLAIELASNQKDQIELMEEKGLVRKLNHKNLKEDIEYALLNPKQDTLTYNKHDIGTKIIDFANRLVLESINVALQINHISRQKHKNFTLNGYIAINFCNISQDEALRVLRYRNNPIISENMYGSDHISEKTHFNFIASLMKDEQSKYFLVQDSKNMQDIGVISLNRINIKHKNAYLGIYKNPEARTKNKTNKISYGTMLMDLLKHIAFCEYKLHMLYLEVIASNIQAIRFYEKEGFAFMGELIDGFSQHKNKAQKFCNVLVYGIKNETI</sequence>
<keyword evidence="2" id="KW-0966">Cell projection</keyword>
<dbReference type="Gene3D" id="3.40.50.2000">
    <property type="entry name" value="Glycogen Phosphorylase B"/>
    <property type="match status" value="1"/>
</dbReference>
<dbReference type="EMBL" id="JRPD02000004">
    <property type="protein sequence ID" value="TLE00938.1"/>
    <property type="molecule type" value="Genomic_DNA"/>
</dbReference>
<reference evidence="2 5" key="2">
    <citation type="submission" date="2018-06" db="EMBL/GenBank/DDBJ databases">
        <authorList>
            <consortium name="Pathogen Informatics"/>
            <person name="Doyle S."/>
        </authorList>
    </citation>
    <scope>NUCLEOTIDE SEQUENCE [LARGE SCALE GENOMIC DNA]</scope>
    <source>
        <strain evidence="2 5">NCTC12714</strain>
    </source>
</reference>
<proteinExistence type="predicted"/>
<dbReference type="InterPro" id="IPR020036">
    <property type="entry name" value="PseH"/>
</dbReference>
<protein>
    <submittedName>
        <fullName evidence="2">Flagellar modification protein FlaG/FlmH</fullName>
    </submittedName>
    <submittedName>
        <fullName evidence="3">UDP-4-amino-4, 6-dideoxy-N-acetyl-beta-L-altrosamine N-acetyltransferase</fullName>
        <ecNumber evidence="3">2.3.1.202</ecNumber>
    </submittedName>
</protein>
<evidence type="ECO:0000259" key="1">
    <source>
        <dbReference type="Pfam" id="PF00583"/>
    </source>
</evidence>
<evidence type="ECO:0000313" key="3">
    <source>
        <dbReference type="EMBL" id="TLE00938.1"/>
    </source>
</evidence>
<feature type="domain" description="N-acetyltransferase" evidence="1">
    <location>
        <begin position="429"/>
        <end position="527"/>
    </location>
</feature>
<reference evidence="3 4" key="1">
    <citation type="journal article" date="2014" name="Genome Announc.">
        <title>Draft genome sequences of eight enterohepatic helicobacter species isolated from both laboratory and wild rodents.</title>
        <authorList>
            <person name="Sheh A."/>
            <person name="Shen Z."/>
            <person name="Fox J.G."/>
        </authorList>
    </citation>
    <scope>NUCLEOTIDE SEQUENCE [LARGE SCALE GENOMIC DNA]</scope>
    <source>
        <strain evidence="3 4">ST1</strain>
    </source>
</reference>
<evidence type="ECO:0000313" key="5">
    <source>
        <dbReference type="Proteomes" id="UP000255139"/>
    </source>
</evidence>
<dbReference type="NCBIfam" id="TIGR03585">
    <property type="entry name" value="PseH"/>
    <property type="match status" value="1"/>
</dbReference>
<dbReference type="STRING" id="216.LS73_01535"/>
<accession>A0A377PVX7</accession>
<dbReference type="Gene3D" id="3.40.50.11190">
    <property type="match status" value="1"/>
</dbReference>
<dbReference type="OrthoDB" id="5330177at2"/>
<keyword evidence="2" id="KW-0969">Cilium</keyword>
<keyword evidence="3" id="KW-0808">Transferase</keyword>
<dbReference type="Pfam" id="PF00583">
    <property type="entry name" value="Acetyltransf_1"/>
    <property type="match status" value="1"/>
</dbReference>
<dbReference type="Proteomes" id="UP000029922">
    <property type="component" value="Unassembled WGS sequence"/>
</dbReference>
<name>A0A377PVX7_9HELI</name>
<keyword evidence="5" id="KW-1185">Reference proteome</keyword>
<dbReference type="InterPro" id="IPR016181">
    <property type="entry name" value="Acyl_CoA_acyltransferase"/>
</dbReference>
<evidence type="ECO:0000313" key="4">
    <source>
        <dbReference type="Proteomes" id="UP000029922"/>
    </source>
</evidence>
<dbReference type="SUPFAM" id="SSF55729">
    <property type="entry name" value="Acyl-CoA N-acyltransferases (Nat)"/>
    <property type="match status" value="1"/>
</dbReference>
<organism evidence="2 5">
    <name type="scientific">Helicobacter muridarum</name>
    <dbReference type="NCBI Taxonomy" id="216"/>
    <lineage>
        <taxon>Bacteria</taxon>
        <taxon>Pseudomonadati</taxon>
        <taxon>Campylobacterota</taxon>
        <taxon>Epsilonproteobacteria</taxon>
        <taxon>Campylobacterales</taxon>
        <taxon>Helicobacteraceae</taxon>
        <taxon>Helicobacter</taxon>
    </lineage>
</organism>
<dbReference type="InterPro" id="IPR000182">
    <property type="entry name" value="GNAT_dom"/>
</dbReference>
<dbReference type="AlphaFoldDB" id="A0A377PVX7"/>
<dbReference type="Gene3D" id="3.40.630.30">
    <property type="match status" value="1"/>
</dbReference>
<evidence type="ECO:0000313" key="2">
    <source>
        <dbReference type="EMBL" id="STQ86717.1"/>
    </source>
</evidence>
<dbReference type="EC" id="2.3.1.202" evidence="3"/>
<gene>
    <name evidence="2" type="primary">flaG1</name>
    <name evidence="2" type="synonym">flmH</name>
    <name evidence="3" type="synonym">pseH</name>
    <name evidence="3" type="ORF">LS73_003300</name>
    <name evidence="2" type="ORF">NCTC12714_01528</name>
</gene>
<dbReference type="Proteomes" id="UP000255139">
    <property type="component" value="Unassembled WGS sequence"/>
</dbReference>
<keyword evidence="2" id="KW-0282">Flagellum</keyword>